<evidence type="ECO:0000313" key="1">
    <source>
        <dbReference type="EMBL" id="KGO79102.1"/>
    </source>
</evidence>
<dbReference type="EMBL" id="JRLV01000021">
    <property type="protein sequence ID" value="KGO79102.1"/>
    <property type="molecule type" value="Genomic_DNA"/>
</dbReference>
<gene>
    <name evidence="1" type="ORF">Q763_15485</name>
</gene>
<name>A0A0A2LG10_9FLAO</name>
<dbReference type="Proteomes" id="UP000030129">
    <property type="component" value="Unassembled WGS sequence"/>
</dbReference>
<reference evidence="1 2" key="1">
    <citation type="submission" date="2013-09" db="EMBL/GenBank/DDBJ databases">
        <authorList>
            <person name="Zeng Z."/>
            <person name="Chen C."/>
        </authorList>
    </citation>
    <scope>NUCLEOTIDE SEQUENCE [LARGE SCALE GENOMIC DNA]</scope>
    <source>
        <strain evidence="1 2">F44-8</strain>
    </source>
</reference>
<dbReference type="AlphaFoldDB" id="A0A0A2LG10"/>
<protein>
    <submittedName>
        <fullName evidence="1">Uncharacterized protein</fullName>
    </submittedName>
</protein>
<organism evidence="1 2">
    <name type="scientific">Flavobacterium beibuense F44-8</name>
    <dbReference type="NCBI Taxonomy" id="1406840"/>
    <lineage>
        <taxon>Bacteria</taxon>
        <taxon>Pseudomonadati</taxon>
        <taxon>Bacteroidota</taxon>
        <taxon>Flavobacteriia</taxon>
        <taxon>Flavobacteriales</taxon>
        <taxon>Flavobacteriaceae</taxon>
        <taxon>Flavobacterium</taxon>
    </lineage>
</organism>
<accession>A0A0A2LG10</accession>
<evidence type="ECO:0000313" key="2">
    <source>
        <dbReference type="Proteomes" id="UP000030129"/>
    </source>
</evidence>
<keyword evidence="2" id="KW-1185">Reference proteome</keyword>
<comment type="caution">
    <text evidence="1">The sequence shown here is derived from an EMBL/GenBank/DDBJ whole genome shotgun (WGS) entry which is preliminary data.</text>
</comment>
<sequence>MATSCSSDDSVQMNEDYSNFTTKVAKCTNIEDLEHGAVLLGNNILFYWNKGNLLRIVGRTYTSKLEIKNRGCTGSTSITSYTIDLLNSETYTLNGGVPAPTFPAGGTDNCFQYRYTITSYDGLNQYCYTESEWFDFPN</sequence>
<proteinExistence type="predicted"/>